<dbReference type="InterPro" id="IPR012340">
    <property type="entry name" value="NA-bd_OB-fold"/>
</dbReference>
<feature type="compositionally biased region" description="Basic and acidic residues" evidence="3">
    <location>
        <begin position="108"/>
        <end position="119"/>
    </location>
</feature>
<dbReference type="AlphaFoldDB" id="A0A2K0AX93"/>
<evidence type="ECO:0008006" key="6">
    <source>
        <dbReference type="Google" id="ProtNLM"/>
    </source>
</evidence>
<accession>A0A2K0AX93</accession>
<name>A0A2K0AX93_STAHA</name>
<organism evidence="4 5">
    <name type="scientific">Staphylococcus haemolyticus</name>
    <dbReference type="NCBI Taxonomy" id="1283"/>
    <lineage>
        <taxon>Bacteria</taxon>
        <taxon>Bacillati</taxon>
        <taxon>Bacillota</taxon>
        <taxon>Bacilli</taxon>
        <taxon>Bacillales</taxon>
        <taxon>Staphylococcaceae</taxon>
        <taxon>Staphylococcus</taxon>
    </lineage>
</organism>
<dbReference type="SUPFAM" id="SSF50249">
    <property type="entry name" value="Nucleic acid-binding proteins"/>
    <property type="match status" value="1"/>
</dbReference>
<reference evidence="4 5" key="1">
    <citation type="submission" date="2017-12" db="EMBL/GenBank/DDBJ databases">
        <title>FDA dAtabase for Regulatory Grade micrObial Sequences (FDA-ARGOS): Supporting development and validation of Infectious Disease Dx tests.</title>
        <authorList>
            <person name="Hoffmann M."/>
            <person name="Allard M."/>
            <person name="Evans P."/>
            <person name="Brown E."/>
            <person name="Tallon L."/>
            <person name="Sadzewicz L."/>
            <person name="Sengamalay N."/>
            <person name="Ott S."/>
            <person name="Godinez A."/>
            <person name="Nagaraj S."/>
            <person name="Vavikolanu K."/>
            <person name="Aluvathingal J."/>
            <person name="Nadendla S."/>
            <person name="Sichtig H."/>
        </authorList>
    </citation>
    <scope>NUCLEOTIDE SEQUENCE [LARGE SCALE GENOMIC DNA]</scope>
    <source>
        <strain evidence="4 5">FDAARGOS_148</strain>
    </source>
</reference>
<evidence type="ECO:0000256" key="1">
    <source>
        <dbReference type="ARBA" id="ARBA00023125"/>
    </source>
</evidence>
<evidence type="ECO:0000313" key="5">
    <source>
        <dbReference type="Proteomes" id="UP000053523"/>
    </source>
</evidence>
<proteinExistence type="predicted"/>
<evidence type="ECO:0000256" key="3">
    <source>
        <dbReference type="SAM" id="MobiDB-lite"/>
    </source>
</evidence>
<evidence type="ECO:0000256" key="2">
    <source>
        <dbReference type="PROSITE-ProRule" id="PRU00252"/>
    </source>
</evidence>
<evidence type="ECO:0000313" key="4">
    <source>
        <dbReference type="EMBL" id="PNN29609.1"/>
    </source>
</evidence>
<gene>
    <name evidence="4" type="ORF">AL503_002180</name>
</gene>
<dbReference type="Gene3D" id="2.40.50.140">
    <property type="entry name" value="Nucleic acid-binding proteins"/>
    <property type="match status" value="1"/>
</dbReference>
<dbReference type="EMBL" id="LORN02000007">
    <property type="protein sequence ID" value="PNN29609.1"/>
    <property type="molecule type" value="Genomic_DNA"/>
</dbReference>
<dbReference type="Pfam" id="PF00436">
    <property type="entry name" value="SSB"/>
    <property type="match status" value="1"/>
</dbReference>
<protein>
    <recommendedName>
        <fullName evidence="6">Single-stranded DNA-binding protein</fullName>
    </recommendedName>
</protein>
<keyword evidence="1 2" id="KW-0238">DNA-binding</keyword>
<feature type="region of interest" description="Disordered" evidence="3">
    <location>
        <begin position="108"/>
        <end position="147"/>
    </location>
</feature>
<comment type="caution">
    <text evidence="4">The sequence shown here is derived from an EMBL/GenBank/DDBJ whole genome shotgun (WGS) entry which is preliminary data.</text>
</comment>
<sequence length="147" mass="16786">MDLNKVIITGYLANEHSFKEIEKGDKKQKVLNNVVLINGYNEKTTSIRITAWNKYANALNNGTVKGSRVLIEGSWEVNQREVNGQTYYNNYLLVQNVTFLENKQTFESKKSKLESEKDPFGNIAAGKDTIYDMPENLGNNNEEDLPY</sequence>
<dbReference type="InterPro" id="IPR000424">
    <property type="entry name" value="Primosome_PriB/ssb"/>
</dbReference>
<dbReference type="PROSITE" id="PS50935">
    <property type="entry name" value="SSB"/>
    <property type="match status" value="1"/>
</dbReference>
<dbReference type="GO" id="GO:0003697">
    <property type="term" value="F:single-stranded DNA binding"/>
    <property type="evidence" value="ECO:0007669"/>
    <property type="project" value="InterPro"/>
</dbReference>
<dbReference type="RefSeq" id="WP_048682052.1">
    <property type="nucleotide sequence ID" value="NZ_JAKVGY010000010.1"/>
</dbReference>
<dbReference type="Proteomes" id="UP000053523">
    <property type="component" value="Unassembled WGS sequence"/>
</dbReference>